<gene>
    <name evidence="3" type="ORF">SAMN04487948_10516</name>
</gene>
<feature type="domain" description="DUF7282" evidence="2">
    <location>
        <begin position="337"/>
        <end position="460"/>
    </location>
</feature>
<feature type="domain" description="DUF7282" evidence="2">
    <location>
        <begin position="205"/>
        <end position="328"/>
    </location>
</feature>
<keyword evidence="4" id="KW-1185">Reference proteome</keyword>
<dbReference type="NCBIfam" id="TIGR01409">
    <property type="entry name" value="TAT_signal_seq"/>
    <property type="match status" value="1"/>
</dbReference>
<feature type="domain" description="DUF7282" evidence="2">
    <location>
        <begin position="76"/>
        <end position="198"/>
    </location>
</feature>
<dbReference type="EMBL" id="FODV01000005">
    <property type="protein sequence ID" value="SEO76876.1"/>
    <property type="molecule type" value="Genomic_DNA"/>
</dbReference>
<protein>
    <submittedName>
        <fullName evidence="3">Tat (Twin-arginine translocation) pathway signal sequence</fullName>
    </submittedName>
</protein>
<reference evidence="4" key="1">
    <citation type="submission" date="2016-10" db="EMBL/GenBank/DDBJ databases">
        <authorList>
            <person name="Varghese N."/>
            <person name="Submissions S."/>
        </authorList>
    </citation>
    <scope>NUCLEOTIDE SEQUENCE [LARGE SCALE GENOMIC DNA]</scope>
    <source>
        <strain evidence="4">CGMCC 1.10121</strain>
    </source>
</reference>
<evidence type="ECO:0000256" key="1">
    <source>
        <dbReference type="SAM" id="MobiDB-lite"/>
    </source>
</evidence>
<organism evidence="3 4">
    <name type="scientific">Halogranum amylolyticum</name>
    <dbReference type="NCBI Taxonomy" id="660520"/>
    <lineage>
        <taxon>Archaea</taxon>
        <taxon>Methanobacteriati</taxon>
        <taxon>Methanobacteriota</taxon>
        <taxon>Stenosarchaea group</taxon>
        <taxon>Halobacteria</taxon>
        <taxon>Halobacteriales</taxon>
        <taxon>Haloferacaceae</taxon>
    </lineage>
</organism>
<dbReference type="PROSITE" id="PS51318">
    <property type="entry name" value="TAT"/>
    <property type="match status" value="1"/>
</dbReference>
<sequence>MYGFAKIPFTRTVVVSHVGSPRPHTMSEDERADEISRSSTASSHETASRRRFLTVAAATGATVALGGTAVAQQSSATVAFDDQTTGGETVTVAETTLPEGGYVAIHDARLNDGKALESVVGVSAYLEAGTHEHVEITLFDVEGAEFDVEMLERDQPLVAMPHRETNGNETYEFVSSGGKADGPYTRDGGAVVDSAAITVDANPTASVTIDDQTTGGKTVEVAKTTLSEGGFLAIHDASLLDGKVLESVVGVSAYLNAGTHEDVSVTLFEVNGADFDAEMMLEEDQTLIAMPHLDTNDNDTYDFVSSGGKDDGPYTANGEAVLDDAEITVEASEMPTAEICFPDQTSDGTTVYVPEATLSEGGFVTIHDSSLQDGKVFDSVVGVSEALDAGTHTDLEIDLFEGVPGGDFDHERLTGDETLVAMPHFDSNDNGEYDFITSDGQEDGPYTTDGKPVVNAGTVTVDDGC</sequence>
<name>A0A1H8SED0_9EURY</name>
<feature type="region of interest" description="Disordered" evidence="1">
    <location>
        <begin position="19"/>
        <end position="48"/>
    </location>
</feature>
<evidence type="ECO:0000313" key="3">
    <source>
        <dbReference type="EMBL" id="SEO76876.1"/>
    </source>
</evidence>
<evidence type="ECO:0000313" key="4">
    <source>
        <dbReference type="Proteomes" id="UP000199126"/>
    </source>
</evidence>
<feature type="compositionally biased region" description="Basic and acidic residues" evidence="1">
    <location>
        <begin position="25"/>
        <end position="36"/>
    </location>
</feature>
<dbReference type="Proteomes" id="UP000199126">
    <property type="component" value="Unassembled WGS sequence"/>
</dbReference>
<proteinExistence type="predicted"/>
<dbReference type="Pfam" id="PF23951">
    <property type="entry name" value="DUF7282"/>
    <property type="match status" value="3"/>
</dbReference>
<evidence type="ECO:0000259" key="2">
    <source>
        <dbReference type="Pfam" id="PF23951"/>
    </source>
</evidence>
<dbReference type="AlphaFoldDB" id="A0A1H8SED0"/>
<dbReference type="InterPro" id="IPR006311">
    <property type="entry name" value="TAT_signal"/>
</dbReference>
<dbReference type="InterPro" id="IPR019546">
    <property type="entry name" value="TAT_signal_bac_arc"/>
</dbReference>
<accession>A0A1H8SED0</accession>
<dbReference type="InterPro" id="IPR055706">
    <property type="entry name" value="Slg1/2_DUF7282"/>
</dbReference>